<comment type="caution">
    <text evidence="2">The sequence shown here is derived from an EMBL/GenBank/DDBJ whole genome shotgun (WGS) entry which is preliminary data.</text>
</comment>
<keyword evidence="1" id="KW-0812">Transmembrane</keyword>
<organism evidence="2 3">
    <name type="scientific">Acetobacter malorum</name>
    <dbReference type="NCBI Taxonomy" id="178901"/>
    <lineage>
        <taxon>Bacteria</taxon>
        <taxon>Pseudomonadati</taxon>
        <taxon>Pseudomonadota</taxon>
        <taxon>Alphaproteobacteria</taxon>
        <taxon>Acetobacterales</taxon>
        <taxon>Acetobacteraceae</taxon>
        <taxon>Acetobacter</taxon>
    </lineage>
</organism>
<sequence length="218" mass="24610">MWAENQGAIRRLAERRLTVFVLAGVCALQLVLFCAMTYAIMYRFPIKQYLWTSDARAVCAAIPVAQPNVSAARVVDFAASAAVDLHSYDYLNWHRMLTRAIDMYLTPAERVSFEQSLQSSGMIDAIQKGNMTITSVVSGRPFIQQEGVRAVDHRYFWTVQVPLEIWYYNVTESRPENRILTMTIVRVDPSPINPNGIAIDQIVSTQAARRGGEVHEVQ</sequence>
<proteinExistence type="predicted"/>
<dbReference type="CDD" id="cd16385">
    <property type="entry name" value="IcmL"/>
    <property type="match status" value="1"/>
</dbReference>
<evidence type="ECO:0000313" key="2">
    <source>
        <dbReference type="EMBL" id="KXV69941.1"/>
    </source>
</evidence>
<dbReference type="EMBL" id="LHZX01000257">
    <property type="protein sequence ID" value="KXV69941.1"/>
    <property type="molecule type" value="Genomic_DNA"/>
</dbReference>
<name>A0A149UPL9_9PROT</name>
<gene>
    <name evidence="2" type="ORF">AD951_04495</name>
</gene>
<dbReference type="InterPro" id="IPR021055">
    <property type="entry name" value="T4BSS_IcmL/DotI"/>
</dbReference>
<keyword evidence="1" id="KW-0472">Membrane</keyword>
<evidence type="ECO:0000256" key="1">
    <source>
        <dbReference type="SAM" id="Phobius"/>
    </source>
</evidence>
<accession>A0A149UPL9</accession>
<protein>
    <submittedName>
        <fullName evidence="2">Uncharacterized protein</fullName>
    </submittedName>
</protein>
<feature type="transmembrane region" description="Helical" evidence="1">
    <location>
        <begin position="20"/>
        <end position="41"/>
    </location>
</feature>
<dbReference type="AlphaFoldDB" id="A0A149UPL9"/>
<dbReference type="Pfam" id="PF11393">
    <property type="entry name" value="T4BSS_DotI_IcmL"/>
    <property type="match status" value="1"/>
</dbReference>
<keyword evidence="1" id="KW-1133">Transmembrane helix</keyword>
<evidence type="ECO:0000313" key="3">
    <source>
        <dbReference type="Proteomes" id="UP000075377"/>
    </source>
</evidence>
<dbReference type="PATRIC" id="fig|178901.14.peg.769"/>
<dbReference type="Proteomes" id="UP000075377">
    <property type="component" value="Unassembled WGS sequence"/>
</dbReference>
<reference evidence="2 3" key="1">
    <citation type="submission" date="2015-06" db="EMBL/GenBank/DDBJ databases">
        <title>Improved classification and identification of acetic acid bacteria using matrix-assisted laser desorption/ionization time-of-flight mass spectrometry; Gluconobacter nephelii and Gluconobacter uchimurae are later heterotypic synonyms of Gluconobacter japonicus and Gluconobacter oxydans, respectively.</title>
        <authorList>
            <person name="Li L."/>
            <person name="Cleenwerck I."/>
            <person name="De Vuyst L."/>
            <person name="Vandamme P."/>
        </authorList>
    </citation>
    <scope>NUCLEOTIDE SEQUENCE [LARGE SCALE GENOMIC DNA]</scope>
    <source>
        <strain evidence="2 3">LMG 1699</strain>
    </source>
</reference>